<protein>
    <submittedName>
        <fullName evidence="2">MarR family transcriptional regulator</fullName>
    </submittedName>
</protein>
<dbReference type="SMART" id="SM00347">
    <property type="entry name" value="HTH_MARR"/>
    <property type="match status" value="1"/>
</dbReference>
<evidence type="ECO:0000313" key="2">
    <source>
        <dbReference type="EMBL" id="MET2830994.1"/>
    </source>
</evidence>
<feature type="domain" description="HTH marR-type" evidence="1">
    <location>
        <begin position="10"/>
        <end position="142"/>
    </location>
</feature>
<evidence type="ECO:0000313" key="3">
    <source>
        <dbReference type="Proteomes" id="UP001548832"/>
    </source>
</evidence>
<dbReference type="Pfam" id="PF12802">
    <property type="entry name" value="MarR_2"/>
    <property type="match status" value="1"/>
</dbReference>
<evidence type="ECO:0000259" key="1">
    <source>
        <dbReference type="PROSITE" id="PS50995"/>
    </source>
</evidence>
<reference evidence="2 3" key="1">
    <citation type="submission" date="2024-06" db="EMBL/GenBank/DDBJ databases">
        <authorList>
            <person name="Kim D.-U."/>
        </authorList>
    </citation>
    <scope>NUCLEOTIDE SEQUENCE [LARGE SCALE GENOMIC DNA]</scope>
    <source>
        <strain evidence="2 3">KACC15460</strain>
    </source>
</reference>
<dbReference type="PANTHER" id="PTHR33164">
    <property type="entry name" value="TRANSCRIPTIONAL REGULATOR, MARR FAMILY"/>
    <property type="match status" value="1"/>
</dbReference>
<sequence>MEKAPADRERDGPAFLLAQLGAHAASKFAARMRAIDLTPPLVGVLRFLARNPGSIQKELADAIGMPASRLVAMADQLESRGLVCRVRDEEDRRSHRITLTAGGEAELAIIAREAREHKNELLAALSTEEQDQLAGLLQRVAIQQGLRLGVHPGLSRPSYVEQTEPL</sequence>
<organism evidence="2 3">
    <name type="scientific">Mesorhizobium shangrilense</name>
    <dbReference type="NCBI Taxonomy" id="460060"/>
    <lineage>
        <taxon>Bacteria</taxon>
        <taxon>Pseudomonadati</taxon>
        <taxon>Pseudomonadota</taxon>
        <taxon>Alphaproteobacteria</taxon>
        <taxon>Hyphomicrobiales</taxon>
        <taxon>Phyllobacteriaceae</taxon>
        <taxon>Mesorhizobium</taxon>
    </lineage>
</organism>
<dbReference type="Proteomes" id="UP001548832">
    <property type="component" value="Unassembled WGS sequence"/>
</dbReference>
<dbReference type="PANTHER" id="PTHR33164:SF89">
    <property type="entry name" value="MARR FAMILY REGULATORY PROTEIN"/>
    <property type="match status" value="1"/>
</dbReference>
<dbReference type="EMBL" id="JBEWSZ010000002">
    <property type="protein sequence ID" value="MET2830994.1"/>
    <property type="molecule type" value="Genomic_DNA"/>
</dbReference>
<dbReference type="PRINTS" id="PR00598">
    <property type="entry name" value="HTHMARR"/>
</dbReference>
<gene>
    <name evidence="2" type="ORF">ABVQ20_28820</name>
</gene>
<dbReference type="RefSeq" id="WP_354463088.1">
    <property type="nucleotide sequence ID" value="NZ_JBEWSZ010000002.1"/>
</dbReference>
<comment type="caution">
    <text evidence="2">The sequence shown here is derived from an EMBL/GenBank/DDBJ whole genome shotgun (WGS) entry which is preliminary data.</text>
</comment>
<proteinExistence type="predicted"/>
<dbReference type="InterPro" id="IPR036390">
    <property type="entry name" value="WH_DNA-bd_sf"/>
</dbReference>
<name>A0ABV2DLU1_9HYPH</name>
<accession>A0ABV2DLU1</accession>
<dbReference type="InterPro" id="IPR039422">
    <property type="entry name" value="MarR/SlyA-like"/>
</dbReference>
<dbReference type="InterPro" id="IPR036388">
    <property type="entry name" value="WH-like_DNA-bd_sf"/>
</dbReference>
<dbReference type="SUPFAM" id="SSF46785">
    <property type="entry name" value="Winged helix' DNA-binding domain"/>
    <property type="match status" value="1"/>
</dbReference>
<dbReference type="Gene3D" id="1.10.10.10">
    <property type="entry name" value="Winged helix-like DNA-binding domain superfamily/Winged helix DNA-binding domain"/>
    <property type="match status" value="1"/>
</dbReference>
<keyword evidence="3" id="KW-1185">Reference proteome</keyword>
<dbReference type="PROSITE" id="PS50995">
    <property type="entry name" value="HTH_MARR_2"/>
    <property type="match status" value="1"/>
</dbReference>
<dbReference type="InterPro" id="IPR000835">
    <property type="entry name" value="HTH_MarR-typ"/>
</dbReference>